<evidence type="ECO:0000256" key="5">
    <source>
        <dbReference type="ARBA" id="ARBA00022723"/>
    </source>
</evidence>
<dbReference type="NCBIfam" id="NF006875">
    <property type="entry name" value="PRK09372.1"/>
    <property type="match status" value="1"/>
</dbReference>
<keyword evidence="5 10" id="KW-0479">Metal-binding</keyword>
<dbReference type="InterPro" id="IPR036704">
    <property type="entry name" value="RraA/RraA-like_sf"/>
</dbReference>
<protein>
    <recommendedName>
        <fullName evidence="10">4-hydroxy-4-methyl-2-oxoglutarate aldolase</fullName>
        <shortName evidence="10">HMG aldolase</shortName>
        <ecNumber evidence="10">4.1.1.112</ecNumber>
        <ecNumber evidence="10">4.1.3.17</ecNumber>
    </recommendedName>
    <alternativeName>
        <fullName evidence="10">Oxaloacetate decarboxylase</fullName>
    </alternativeName>
</protein>
<evidence type="ECO:0000256" key="4">
    <source>
        <dbReference type="ARBA" id="ARBA00011233"/>
    </source>
</evidence>
<dbReference type="EMBL" id="FUKJ01000172">
    <property type="protein sequence ID" value="SJM92079.1"/>
    <property type="molecule type" value="Genomic_DNA"/>
</dbReference>
<gene>
    <name evidence="11" type="ORF">CRENPOLYSF2_2530011</name>
</gene>
<comment type="subunit">
    <text evidence="4 10">Homotrimer.</text>
</comment>
<dbReference type="NCBIfam" id="TIGR01935">
    <property type="entry name" value="NOT-MenG"/>
    <property type="match status" value="1"/>
</dbReference>
<dbReference type="PANTHER" id="PTHR33254:SF4">
    <property type="entry name" value="4-HYDROXY-4-METHYL-2-OXOGLUTARATE ALDOLASE 3-RELATED"/>
    <property type="match status" value="1"/>
</dbReference>
<dbReference type="InterPro" id="IPR005493">
    <property type="entry name" value="RraA/RraA-like"/>
</dbReference>
<dbReference type="OrthoDB" id="943692at2"/>
<evidence type="ECO:0000313" key="12">
    <source>
        <dbReference type="Proteomes" id="UP000195442"/>
    </source>
</evidence>
<comment type="function">
    <text evidence="7 10">Catalyzes the aldol cleavage of 4-hydroxy-4-methyl-2-oxoglutarate (HMG) into 2 molecules of pyruvate. Also contains a secondary oxaloacetate (OAA) decarboxylase activity due to the common pyruvate enolate transition state formed following C-C bond cleavage in the retro-aldol and decarboxylation reactions.</text>
</comment>
<keyword evidence="6 10" id="KW-0456">Lyase</keyword>
<sequence length="163" mass="18066">MTSPFSTADLCDTHSKEDYFQIVEPLFKAYGSKMNFCGHITTLKAFEENVLVRAVLEEKVENRVLVIDGGGSHRCALVDYELACIAVANGWQGIVIYGCIRHSEKIAALPIGIRALHTHPLQSHIRDHGDRDLSLTFAGVNFKTNHFLYADADGIIVSDMMLS</sequence>
<evidence type="ECO:0000256" key="3">
    <source>
        <dbReference type="ARBA" id="ARBA00008621"/>
    </source>
</evidence>
<evidence type="ECO:0000256" key="2">
    <source>
        <dbReference type="ARBA" id="ARBA00001968"/>
    </source>
</evidence>
<comment type="cofactor">
    <cofactor evidence="2 10">
        <name>a divalent metal cation</name>
        <dbReference type="ChEBI" id="CHEBI:60240"/>
    </cofactor>
</comment>
<dbReference type="CDD" id="cd16841">
    <property type="entry name" value="RraA_family"/>
    <property type="match status" value="1"/>
</dbReference>
<evidence type="ECO:0000313" key="11">
    <source>
        <dbReference type="EMBL" id="SJM92079.1"/>
    </source>
</evidence>
<feature type="binding site" evidence="9">
    <location>
        <position position="101"/>
    </location>
    <ligand>
        <name>substrate</name>
    </ligand>
</feature>
<accession>A0A1R4H7A5</accession>
<proteinExistence type="inferred from homology"/>
<keyword evidence="12" id="KW-1185">Reference proteome</keyword>
<dbReference type="GO" id="GO:0046872">
    <property type="term" value="F:metal ion binding"/>
    <property type="evidence" value="ECO:0007669"/>
    <property type="project" value="UniProtKB-KW"/>
</dbReference>
<dbReference type="EC" id="4.1.3.17" evidence="10"/>
<evidence type="ECO:0000256" key="7">
    <source>
        <dbReference type="ARBA" id="ARBA00025046"/>
    </source>
</evidence>
<dbReference type="Pfam" id="PF03737">
    <property type="entry name" value="RraA-like"/>
    <property type="match status" value="1"/>
</dbReference>
<dbReference type="SUPFAM" id="SSF89562">
    <property type="entry name" value="RraA-like"/>
    <property type="match status" value="1"/>
</dbReference>
<dbReference type="RefSeq" id="WP_087146818.1">
    <property type="nucleotide sequence ID" value="NZ_FUKJ01000172.1"/>
</dbReference>
<dbReference type="Gene3D" id="3.50.30.40">
    <property type="entry name" value="Ribonuclease E inhibitor RraA/RraA-like"/>
    <property type="match status" value="1"/>
</dbReference>
<evidence type="ECO:0000256" key="9">
    <source>
        <dbReference type="PIRSR" id="PIRSR605493-1"/>
    </source>
</evidence>
<evidence type="ECO:0000256" key="1">
    <source>
        <dbReference type="ARBA" id="ARBA00001342"/>
    </source>
</evidence>
<comment type="catalytic activity">
    <reaction evidence="8 10">
        <text>oxaloacetate + H(+) = pyruvate + CO2</text>
        <dbReference type="Rhea" id="RHEA:15641"/>
        <dbReference type="ChEBI" id="CHEBI:15361"/>
        <dbReference type="ChEBI" id="CHEBI:15378"/>
        <dbReference type="ChEBI" id="CHEBI:16452"/>
        <dbReference type="ChEBI" id="CHEBI:16526"/>
        <dbReference type="EC" id="4.1.1.112"/>
    </reaction>
</comment>
<evidence type="ECO:0000256" key="6">
    <source>
        <dbReference type="ARBA" id="ARBA00023239"/>
    </source>
</evidence>
<dbReference type="PANTHER" id="PTHR33254">
    <property type="entry name" value="4-HYDROXY-4-METHYL-2-OXOGLUTARATE ALDOLASE 3-RELATED"/>
    <property type="match status" value="1"/>
</dbReference>
<dbReference type="AlphaFoldDB" id="A0A1R4H7A5"/>
<comment type="similarity">
    <text evidence="3 10">Belongs to the class II aldolase/RraA-like family.</text>
</comment>
<dbReference type="GO" id="GO:0008428">
    <property type="term" value="F:ribonuclease inhibitor activity"/>
    <property type="evidence" value="ECO:0007669"/>
    <property type="project" value="InterPro"/>
</dbReference>
<dbReference type="EC" id="4.1.1.112" evidence="10"/>
<evidence type="ECO:0000256" key="8">
    <source>
        <dbReference type="ARBA" id="ARBA00047973"/>
    </source>
</evidence>
<evidence type="ECO:0000256" key="10">
    <source>
        <dbReference type="RuleBase" id="RU004338"/>
    </source>
</evidence>
<dbReference type="GO" id="GO:0051252">
    <property type="term" value="P:regulation of RNA metabolic process"/>
    <property type="evidence" value="ECO:0007669"/>
    <property type="project" value="InterPro"/>
</dbReference>
<dbReference type="GO" id="GO:0047443">
    <property type="term" value="F:4-hydroxy-4-methyl-2-oxoglutarate aldolase activity"/>
    <property type="evidence" value="ECO:0007669"/>
    <property type="project" value="UniProtKB-EC"/>
</dbReference>
<dbReference type="Proteomes" id="UP000195442">
    <property type="component" value="Unassembled WGS sequence"/>
</dbReference>
<organism evidence="11 12">
    <name type="scientific">Crenothrix polyspora</name>
    <dbReference type="NCBI Taxonomy" id="360316"/>
    <lineage>
        <taxon>Bacteria</taxon>
        <taxon>Pseudomonadati</taxon>
        <taxon>Pseudomonadota</taxon>
        <taxon>Gammaproteobacteria</taxon>
        <taxon>Methylococcales</taxon>
        <taxon>Crenotrichaceae</taxon>
        <taxon>Crenothrix</taxon>
    </lineage>
</organism>
<dbReference type="GO" id="GO:0008948">
    <property type="term" value="F:oxaloacetate decarboxylase activity"/>
    <property type="evidence" value="ECO:0007669"/>
    <property type="project" value="UniProtKB-EC"/>
</dbReference>
<comment type="catalytic activity">
    <reaction evidence="1 10">
        <text>4-hydroxy-4-methyl-2-oxoglutarate = 2 pyruvate</text>
        <dbReference type="Rhea" id="RHEA:22748"/>
        <dbReference type="ChEBI" id="CHEBI:15361"/>
        <dbReference type="ChEBI" id="CHEBI:58276"/>
        <dbReference type="EC" id="4.1.3.17"/>
    </reaction>
</comment>
<dbReference type="InterPro" id="IPR010203">
    <property type="entry name" value="RraA"/>
</dbReference>
<name>A0A1R4H7A5_9GAMM</name>
<reference evidence="12" key="1">
    <citation type="submission" date="2017-02" db="EMBL/GenBank/DDBJ databases">
        <authorList>
            <person name="Daims H."/>
        </authorList>
    </citation>
    <scope>NUCLEOTIDE SEQUENCE [LARGE SCALE GENOMIC DNA]</scope>
</reference>